<name>A0A220UTP7_9GAMM</name>
<dbReference type="EMBL" id="CP022358">
    <property type="protein sequence ID" value="ASK71311.1"/>
    <property type="molecule type" value="Genomic_DNA"/>
</dbReference>
<accession>A0A220UTP7</accession>
<protein>
    <submittedName>
        <fullName evidence="1">ThrAB operon attenuation leader peptide ThrL</fullName>
    </submittedName>
</protein>
<sequence length="23" mass="2377">MHSLGFVVITIITTTTTTRVGAG</sequence>
<organism evidence="1 2">
    <name type="scientific">Shewanella bicestrii</name>
    <dbReference type="NCBI Taxonomy" id="2018305"/>
    <lineage>
        <taxon>Bacteria</taxon>
        <taxon>Pseudomonadati</taxon>
        <taxon>Pseudomonadota</taxon>
        <taxon>Gammaproteobacteria</taxon>
        <taxon>Alteromonadales</taxon>
        <taxon>Shewanellaceae</taxon>
        <taxon>Shewanella</taxon>
    </lineage>
</organism>
<dbReference type="KEGG" id="sbj:CF168_14965"/>
<proteinExistence type="predicted"/>
<dbReference type="AlphaFoldDB" id="A0A220UTP7"/>
<keyword evidence="2" id="KW-1185">Reference proteome</keyword>
<reference evidence="1 2" key="1">
    <citation type="submission" date="2017-07" db="EMBL/GenBank/DDBJ databases">
        <title>Phenotypical and genomic characterization of a clinical isolate of Shewanella bicestrii sp. nov. producing an extended-spectrum beta-lactamase and a new oxacillinase variant.</title>
        <authorList>
            <person name="Jousset A.B."/>
            <person name="Bonnin R.A."/>
            <person name="Girlich D."/>
            <person name="Dabos L."/>
            <person name="Potron A."/>
            <person name="Dortet L."/>
            <person name="Glaser P."/>
            <person name="Naas T."/>
        </authorList>
    </citation>
    <scope>NUCLEOTIDE SEQUENCE [LARGE SCALE GENOMIC DNA]</scope>
    <source>
        <strain evidence="1 2">JAB-1</strain>
    </source>
</reference>
<gene>
    <name evidence="1" type="ORF">CF168_14965</name>
</gene>
<evidence type="ECO:0000313" key="1">
    <source>
        <dbReference type="EMBL" id="ASK71311.1"/>
    </source>
</evidence>
<evidence type="ECO:0000313" key="2">
    <source>
        <dbReference type="Proteomes" id="UP000198367"/>
    </source>
</evidence>
<dbReference type="Proteomes" id="UP000198367">
    <property type="component" value="Chromosome"/>
</dbReference>